<dbReference type="RefSeq" id="WP_031064479.1">
    <property type="nucleotide sequence ID" value="NZ_JBHSPX010000005.1"/>
</dbReference>
<dbReference type="InterPro" id="IPR036388">
    <property type="entry name" value="WH-like_DNA-bd_sf"/>
</dbReference>
<evidence type="ECO:0000256" key="2">
    <source>
        <dbReference type="ARBA" id="ARBA00023015"/>
    </source>
</evidence>
<feature type="domain" description="RNA polymerase sigma-70 region 4" evidence="8">
    <location>
        <begin position="125"/>
        <end position="172"/>
    </location>
</feature>
<dbReference type="InterPro" id="IPR013324">
    <property type="entry name" value="RNA_pol_sigma_r3/r4-like"/>
</dbReference>
<feature type="region of interest" description="Disordered" evidence="6">
    <location>
        <begin position="1"/>
        <end position="25"/>
    </location>
</feature>
<dbReference type="Pfam" id="PF04542">
    <property type="entry name" value="Sigma70_r2"/>
    <property type="match status" value="1"/>
</dbReference>
<name>A0ABW1ML94_9ACTN</name>
<organism evidence="9 10">
    <name type="scientific">Streptomyces ochraceiscleroticus</name>
    <dbReference type="NCBI Taxonomy" id="47761"/>
    <lineage>
        <taxon>Bacteria</taxon>
        <taxon>Bacillati</taxon>
        <taxon>Actinomycetota</taxon>
        <taxon>Actinomycetes</taxon>
        <taxon>Kitasatosporales</taxon>
        <taxon>Streptomycetaceae</taxon>
        <taxon>Streptomyces</taxon>
    </lineage>
</organism>
<dbReference type="InterPro" id="IPR013325">
    <property type="entry name" value="RNA_pol_sigma_r2"/>
</dbReference>
<gene>
    <name evidence="9" type="ORF">ACFP4F_18360</name>
</gene>
<reference evidence="10" key="1">
    <citation type="journal article" date="2019" name="Int. J. Syst. Evol. Microbiol.">
        <title>The Global Catalogue of Microorganisms (GCM) 10K type strain sequencing project: providing services to taxonomists for standard genome sequencing and annotation.</title>
        <authorList>
            <consortium name="The Broad Institute Genomics Platform"/>
            <consortium name="The Broad Institute Genome Sequencing Center for Infectious Disease"/>
            <person name="Wu L."/>
            <person name="Ma J."/>
        </authorList>
    </citation>
    <scope>NUCLEOTIDE SEQUENCE [LARGE SCALE GENOMIC DNA]</scope>
    <source>
        <strain evidence="10">CGMCC 1.15180</strain>
    </source>
</reference>
<protein>
    <submittedName>
        <fullName evidence="9">Sigma-70 family RNA polymerase sigma factor</fullName>
    </submittedName>
</protein>
<dbReference type="InterPro" id="IPR007627">
    <property type="entry name" value="RNA_pol_sigma70_r2"/>
</dbReference>
<keyword evidence="5" id="KW-0804">Transcription</keyword>
<keyword evidence="3" id="KW-0731">Sigma factor</keyword>
<evidence type="ECO:0000259" key="7">
    <source>
        <dbReference type="Pfam" id="PF04542"/>
    </source>
</evidence>
<feature type="domain" description="RNA polymerase sigma-70 region 2" evidence="7">
    <location>
        <begin position="43"/>
        <end position="110"/>
    </location>
</feature>
<dbReference type="PANTHER" id="PTHR43133">
    <property type="entry name" value="RNA POLYMERASE ECF-TYPE SIGMA FACTO"/>
    <property type="match status" value="1"/>
</dbReference>
<dbReference type="NCBIfam" id="TIGR02937">
    <property type="entry name" value="sigma70-ECF"/>
    <property type="match status" value="1"/>
</dbReference>
<sequence length="188" mass="20798">MAARPHEVVPVDRRTAHSSTPPRDEDLHRRLVYGDESALGEVYDAFGGLVHAVARSVIRSTNAAEDVVQEVLTHLWARPYAFDPARGSLRAWLSMLAHRRAVERVRDEAREPGPALADAALLHAALTELPLAQRQVLHLAYFAGRTYRQVAVELSIPEDIAKTRLRAALRSLADRLADPPDPAVERGI</sequence>
<keyword evidence="4" id="KW-0238">DNA-binding</keyword>
<evidence type="ECO:0000256" key="4">
    <source>
        <dbReference type="ARBA" id="ARBA00023125"/>
    </source>
</evidence>
<evidence type="ECO:0000313" key="9">
    <source>
        <dbReference type="EMBL" id="MFC6064498.1"/>
    </source>
</evidence>
<dbReference type="Pfam" id="PF04545">
    <property type="entry name" value="Sigma70_r4"/>
    <property type="match status" value="1"/>
</dbReference>
<dbReference type="SUPFAM" id="SSF88659">
    <property type="entry name" value="Sigma3 and sigma4 domains of RNA polymerase sigma factors"/>
    <property type="match status" value="1"/>
</dbReference>
<evidence type="ECO:0000259" key="8">
    <source>
        <dbReference type="Pfam" id="PF04545"/>
    </source>
</evidence>
<feature type="compositionally biased region" description="Basic and acidic residues" evidence="6">
    <location>
        <begin position="1"/>
        <end position="15"/>
    </location>
</feature>
<evidence type="ECO:0000256" key="3">
    <source>
        <dbReference type="ARBA" id="ARBA00023082"/>
    </source>
</evidence>
<evidence type="ECO:0000256" key="1">
    <source>
        <dbReference type="ARBA" id="ARBA00010641"/>
    </source>
</evidence>
<evidence type="ECO:0000256" key="6">
    <source>
        <dbReference type="SAM" id="MobiDB-lite"/>
    </source>
</evidence>
<dbReference type="InterPro" id="IPR039425">
    <property type="entry name" value="RNA_pol_sigma-70-like"/>
</dbReference>
<proteinExistence type="inferred from homology"/>
<accession>A0ABW1ML94</accession>
<comment type="similarity">
    <text evidence="1">Belongs to the sigma-70 factor family. ECF subfamily.</text>
</comment>
<keyword evidence="2" id="KW-0805">Transcription regulation</keyword>
<comment type="caution">
    <text evidence="9">The sequence shown here is derived from an EMBL/GenBank/DDBJ whole genome shotgun (WGS) entry which is preliminary data.</text>
</comment>
<dbReference type="Gene3D" id="1.10.1740.10">
    <property type="match status" value="1"/>
</dbReference>
<evidence type="ECO:0000313" key="10">
    <source>
        <dbReference type="Proteomes" id="UP001596139"/>
    </source>
</evidence>
<evidence type="ECO:0000256" key="5">
    <source>
        <dbReference type="ARBA" id="ARBA00023163"/>
    </source>
</evidence>
<dbReference type="Proteomes" id="UP001596139">
    <property type="component" value="Unassembled WGS sequence"/>
</dbReference>
<dbReference type="InterPro" id="IPR014284">
    <property type="entry name" value="RNA_pol_sigma-70_dom"/>
</dbReference>
<dbReference type="EMBL" id="JBHSPX010000005">
    <property type="protein sequence ID" value="MFC6064498.1"/>
    <property type="molecule type" value="Genomic_DNA"/>
</dbReference>
<keyword evidence="10" id="KW-1185">Reference proteome</keyword>
<dbReference type="Gene3D" id="1.10.10.10">
    <property type="entry name" value="Winged helix-like DNA-binding domain superfamily/Winged helix DNA-binding domain"/>
    <property type="match status" value="1"/>
</dbReference>
<dbReference type="InterPro" id="IPR007630">
    <property type="entry name" value="RNA_pol_sigma70_r4"/>
</dbReference>
<dbReference type="SUPFAM" id="SSF88946">
    <property type="entry name" value="Sigma2 domain of RNA polymerase sigma factors"/>
    <property type="match status" value="1"/>
</dbReference>
<dbReference type="PANTHER" id="PTHR43133:SF62">
    <property type="entry name" value="RNA POLYMERASE SIGMA FACTOR SIGZ"/>
    <property type="match status" value="1"/>
</dbReference>